<accession>A0A1A0V9R5</accession>
<comment type="caution">
    <text evidence="1">The sequence shown here is derived from an EMBL/GenBank/DDBJ whole genome shotgun (WGS) entry which is preliminary data.</text>
</comment>
<organism evidence="1 2">
    <name type="scientific">Mycobacterium colombiense</name>
    <dbReference type="NCBI Taxonomy" id="339268"/>
    <lineage>
        <taxon>Bacteria</taxon>
        <taxon>Bacillati</taxon>
        <taxon>Actinomycetota</taxon>
        <taxon>Actinomycetes</taxon>
        <taxon>Mycobacteriales</taxon>
        <taxon>Mycobacteriaceae</taxon>
        <taxon>Mycobacterium</taxon>
        <taxon>Mycobacterium avium complex (MAC)</taxon>
    </lineage>
</organism>
<dbReference type="Proteomes" id="UP000091914">
    <property type="component" value="Unassembled WGS sequence"/>
</dbReference>
<dbReference type="AlphaFoldDB" id="A0A1A0V9R5"/>
<dbReference type="EMBL" id="LZSX01000089">
    <property type="protein sequence ID" value="OBB79964.1"/>
    <property type="molecule type" value="Genomic_DNA"/>
</dbReference>
<protein>
    <submittedName>
        <fullName evidence="1">Uncharacterized protein</fullName>
    </submittedName>
</protein>
<gene>
    <name evidence="1" type="ORF">A5760_00645</name>
</gene>
<sequence length="107" mass="11265">MTDMATEGVGVRPELISLDAVAHHRVLEQIAAKGGHCEACGATDFAVGGALYLGFLFLNEDADAYMVALTCRNPDCPKPRTAIRLRDTDFLTYAGSDSDAFGGDAPG</sequence>
<reference evidence="1 2" key="1">
    <citation type="submission" date="2016-06" db="EMBL/GenBank/DDBJ databases">
        <authorList>
            <person name="Kjaerup R.B."/>
            <person name="Dalgaard T.S."/>
            <person name="Juul-Madsen H.R."/>
        </authorList>
    </citation>
    <scope>NUCLEOTIDE SEQUENCE [LARGE SCALE GENOMIC DNA]</scope>
    <source>
        <strain evidence="1 2">852002-51834_SCH5396731</strain>
    </source>
</reference>
<name>A0A1A0V9R5_9MYCO</name>
<proteinExistence type="predicted"/>
<dbReference type="RefSeq" id="WP_064884739.1">
    <property type="nucleotide sequence ID" value="NZ_LZSX01000089.1"/>
</dbReference>
<evidence type="ECO:0000313" key="1">
    <source>
        <dbReference type="EMBL" id="OBB79964.1"/>
    </source>
</evidence>
<evidence type="ECO:0000313" key="2">
    <source>
        <dbReference type="Proteomes" id="UP000091914"/>
    </source>
</evidence>
<dbReference type="OrthoDB" id="4741287at2"/>